<dbReference type="InterPro" id="IPR041076">
    <property type="entry name" value="DUF5614"/>
</dbReference>
<dbReference type="PANTHER" id="PTHR13379">
    <property type="entry name" value="UNCHARACTERIZED DUF1308"/>
    <property type="match status" value="1"/>
</dbReference>
<proteinExistence type="inferred from homology"/>
<dbReference type="Pfam" id="PF07000">
    <property type="entry name" value="DUF1308"/>
    <property type="match status" value="1"/>
</dbReference>
<comment type="similarity">
    <text evidence="1">Belongs to the UPF0415 family.</text>
</comment>
<feature type="domain" description="DUF1308" evidence="2">
    <location>
        <begin position="258"/>
        <end position="418"/>
    </location>
</feature>
<dbReference type="PANTHER" id="PTHR13379:SF0">
    <property type="entry name" value="UPF0415 PROTEIN C7ORF25"/>
    <property type="match status" value="1"/>
</dbReference>
<evidence type="ECO:0000259" key="2">
    <source>
        <dbReference type="Pfam" id="PF07000"/>
    </source>
</evidence>
<dbReference type="InterPro" id="IPR010733">
    <property type="entry name" value="DUF1308"/>
</dbReference>
<evidence type="ECO:0000256" key="1">
    <source>
        <dbReference type="ARBA" id="ARBA00006588"/>
    </source>
</evidence>
<reference evidence="4 5" key="1">
    <citation type="journal article" date="2017" name="Gigascience">
        <title>Draft genome of the honey bee ectoparasitic mite, Tropilaelaps mercedesae, is shaped by the parasitic life history.</title>
        <authorList>
            <person name="Dong X."/>
            <person name="Armstrong S.D."/>
            <person name="Xia D."/>
            <person name="Makepeace B.L."/>
            <person name="Darby A.C."/>
            <person name="Kadowaki T."/>
        </authorList>
    </citation>
    <scope>NUCLEOTIDE SEQUENCE [LARGE SCALE GENOMIC DNA]</scope>
    <source>
        <strain evidence="4">Wuxi-XJTLU</strain>
    </source>
</reference>
<dbReference type="STRING" id="418985.A0A1V9X463"/>
<organism evidence="4 5">
    <name type="scientific">Tropilaelaps mercedesae</name>
    <dbReference type="NCBI Taxonomy" id="418985"/>
    <lineage>
        <taxon>Eukaryota</taxon>
        <taxon>Metazoa</taxon>
        <taxon>Ecdysozoa</taxon>
        <taxon>Arthropoda</taxon>
        <taxon>Chelicerata</taxon>
        <taxon>Arachnida</taxon>
        <taxon>Acari</taxon>
        <taxon>Parasitiformes</taxon>
        <taxon>Mesostigmata</taxon>
        <taxon>Gamasina</taxon>
        <taxon>Dermanyssoidea</taxon>
        <taxon>Laelapidae</taxon>
        <taxon>Tropilaelaps</taxon>
    </lineage>
</organism>
<dbReference type="OrthoDB" id="441890at2759"/>
<protein>
    <submittedName>
        <fullName evidence="4">UPF0415 protein C7orf25-like</fullName>
    </submittedName>
</protein>
<keyword evidence="5" id="KW-1185">Reference proteome</keyword>
<name>A0A1V9X463_9ACAR</name>
<gene>
    <name evidence="4" type="ORF">BIW11_12959</name>
</gene>
<dbReference type="Pfam" id="PF18474">
    <property type="entry name" value="DUF5614"/>
    <property type="match status" value="1"/>
</dbReference>
<comment type="caution">
    <text evidence="4">The sequence shown here is derived from an EMBL/GenBank/DDBJ whole genome shotgun (WGS) entry which is preliminary data.</text>
</comment>
<dbReference type="EMBL" id="MNPL01025128">
    <property type="protein sequence ID" value="OQR68365.1"/>
    <property type="molecule type" value="Genomic_DNA"/>
</dbReference>
<dbReference type="InParanoid" id="A0A1V9X463"/>
<dbReference type="Proteomes" id="UP000192247">
    <property type="component" value="Unassembled WGS sequence"/>
</dbReference>
<evidence type="ECO:0000259" key="3">
    <source>
        <dbReference type="Pfam" id="PF18474"/>
    </source>
</evidence>
<evidence type="ECO:0000313" key="4">
    <source>
        <dbReference type="EMBL" id="OQR68365.1"/>
    </source>
</evidence>
<dbReference type="FunCoup" id="A0A1V9X463">
    <property type="interactions" value="39"/>
</dbReference>
<feature type="domain" description="DUF5614" evidence="3">
    <location>
        <begin position="30"/>
        <end position="204"/>
    </location>
</feature>
<accession>A0A1V9X463</accession>
<dbReference type="AlphaFoldDB" id="A0A1V9X463"/>
<sequence>MGWIQTNLQSRLKRYKLMDEPTPPSEFLSVISGQLSDAQQVLARCEKLPLTPGTGKLRRKVQAEIRFYNQCLKGQVKKENLAGNNLPYLSSLVECALRVPGFQDVMKPFTFPSSDLENEDAVADAEWLDRPDRIMVDVVADGGRSWVKVVARNPDALLASMMGDGEYGRRTLLHQIRDMVACARFHLHLYAPPEVKVLFACSQPAPQQLIRLVEAAGAKVVTDVRTDSDIDDSCDLITGETSVFRALRLDEVPDDAILNLDVSSMIAYVSALTNGRADFRFQENILTEQAESERIEPVKPVLKTLMSSRKLVCCQSAFDDFKQITKVMAGPTEQTATVELLERLEVVPDQPSQRTTDLDMKGKIKKRPLIIFGTGDTHKAVTVTANIGFLRAAAGQGVHFVAFVHPSRALTENKEKTAVPL</sequence>
<evidence type="ECO:0000313" key="5">
    <source>
        <dbReference type="Proteomes" id="UP000192247"/>
    </source>
</evidence>